<gene>
    <name evidence="4" type="ORF">H9754_02010</name>
</gene>
<dbReference type="GO" id="GO:0004386">
    <property type="term" value="F:helicase activity"/>
    <property type="evidence" value="ECO:0007669"/>
    <property type="project" value="UniProtKB-KW"/>
</dbReference>
<evidence type="ECO:0000256" key="2">
    <source>
        <dbReference type="SAM" id="MobiDB-lite"/>
    </source>
</evidence>
<evidence type="ECO:0000256" key="1">
    <source>
        <dbReference type="SAM" id="Coils"/>
    </source>
</evidence>
<dbReference type="InterPro" id="IPR006935">
    <property type="entry name" value="Helicase/UvrB_N"/>
</dbReference>
<sequence length="2729" mass="308746">MAKYNDIRFMAQETAKEVSGSPRDWMRYLDTASRLYRYPFSDTLLIHAQRPDATACAELEVWNEKMQRWVNRGAKGIALIDDTGPRRTLRYVFDVSDTHMVRGGKTPYLWILREDQQEMLLRHLTDTYRLDEETVSDLPSALRTIAGEMAADSLEEAMDGMEYAISGTFLEGLDEDTIRVEFRTLLANSAFYTLARRCGLEPMEYLEEADFFGITDYHELSVLAFLGNANSQLVEPVLRDIGRTIRQAEREAWQKENTQENPEKTVAKEQKVPYNEFNTLIRESENDKGGESNGTDVSPQGRLSVSEPDTGGRTAEYREVRDAAEDISEGRQEEPVPEPADQREAGQPPAGDRAVSTGEDGDSFGEASYEVSGTEQRDGSDGVDSAYEQPDGDGGGNRADGIGIQLSEETTEQDLSEAEEIEASALSLPELPTVKQQIRMIEERQAALYAQETAIPADVIDKVLRKGGNRNRSHLRIIYNFMVEQTPEDYIEFIRREYGTGGIGLVIGGKEYSVWYDELGMQIAVGHTVHDRILDKTFLSWEDVTVRVQQLLNQGEYAPQSVLDAARENALKEHAEVLLYMERDLAEGVAELVFADTEPFRGGFPDMVEKVSALLDQPEYLADLNARLEGLAEAYEADKDLMRFHWYRPDKVAAQFQKFAKKTVPYQARDGFSWEEYPVFITQDEIDSFLVGGGPYSDGRLATYAFFIQEKTAKEKADFIKERYGIGGCSHALSGADDSHADYDGKGIKLRRGGYANPAATEILKWPQAAKRVQQLIDQGMYLKAGDFSRMQAYEREVMAGRIITFYSHMPEEIERPFKADLLNEDARKRLPELLAELESAGELVEQMNAALAALPLDFPEYEKRAEILFQIHDYIDGIYTIFPDQKKDVEVVETGQQLSLFDFMGEGVPEEVPQEVSEKSKEDIEVIPEKGTVSVPESEKPEIEKQEPGQLETMLTEEEQDAVYTAIEEQIREAMERTGVSFDVFSPEQMDVIYEAAEQGRDVTVVLNPDFSPEQMQLILDVLERLEMDNQAAVKRELEHLTTQVMSLDTINTIRQYYHIPLEPEKAVPEVRQEKAVNFRITDENLGIGSAKEKFRANMNAIRLLHQIESEGRTAATPDEQVILSKYVGWGGLQEAFEERNEAWSDEFIELHTELEPDEYRAARESTLNAFYTPPVVIKAMYEALENMGLKQGNVLEPSCGIGNFMGLVPDGMDGLKMYGVELDSISGRIAKLLYPESDITIRGYEKTEFPDGFFDVAVGNIPFGGYKLADRRYDRQKFFVHDYFIAKTIDKVRPGGVIAFVTSNGIGGGTMDKRDAKAREYIAQRCELLGAIRLPNNTFQDNAGTKVNTDILFLQKLDAPRILGKELPEWVQTDELLRQEYTNDKGETTHNVVTVNRYYQEHPEMILGEHKIVSGPYGPQLICQPIEDTDLADQLKEAIRHIHGTITEQELEDTDLEDIDMSIPADPNVKNFSFANVDGVVYYRENSRMNRMELPAMTTERVLGMIELRDLTQDLLKCQLEDGSDEQVRHLQEKLNQTYDRFTGRYGLISSNANKRAFSQDSSYCLLASLEILDESGNLKRKADIFTKRTIRKPEAVTSVDTASEALAVSIGERARVDVPFMAELSGKTEDEVTEELAGVIFRNPVTGIWETSDEYLSGNVREKLETAKVFAQNHPQYERNVQALMRIQPKDLDASEIEVRLGATWIEPQYVTEFMGELFGTPDYLLGRQIEVRYAPVNGQWNVSGKNADYRNPRVTATYGTQRANAYRLLEDALNLRDTKIYDTVEEGGSEKRVLNKKETMLAQQKQELIKEAFREWIFQDMDRRETLCKKYNELFNSIRPREYDGSHIQFVGMTPEISLMPHQKNAVAHILYGHNTLLAHCVGAGKTFQMIAAGMESKRLGLSQKNLYVVPNHLTEQWGSDFLRLYPNANVLVATKKDFEPANRKKFCSRIATGDYDAVIIGHSQFERIPLSRERQALSIEKQIDEITMAIEEAAEQDGMHYTVKQMEKTRKNLETKLERLNDQSRKDDVVTFEQLGVDRLFVDESHFYKNLFLYTKMRNIAGIAQTDAQKSSDMFAKCRYLDEITGGRGVTFATGTPVSNSMVELYTIMRYLQYDTIQQMGLGHFDSWAAAFGETVTAIELSPEGTGYRAKTRFARFFNLPELISLFKESADIQTADMLHLPVPEAEYINEVLKPSPEQEELVSTFADRAEMVRSGGVEPHEDNMLKITNDGRKCALDQRLINDMLPDFPDSKVNRCVKNAFDIWQETAQNRSAQLIFCDLSTPKNDGTFNVYDDVREKLVEKGIPREEIAFIHEAGTELKKAELFAKVRSGKVRILLGSTPKLGAGTNIQDRLIALHHLDCPWKPADLEQQEGRILRQGNQNKKVKIFRYVTENTFDAYMWQILENKQKFISQIMTSKSPVRACEDVDDAALSYAEIKALATGNPYIKEKMDLDIQVSKLKLMKANHTSQKYRLEEDIAKNYPMQITAAKERLEGLKSDAQAVKPLLDKGKDEFSMTIGGKAYTDRKEAGTALIAACAGLKAVKTTGQIGEFYGFQMSAEFDSFNQKYMVTLKRQCSYKVEIGKDALGNLQRISNALSGIEKKVAETQQKLETLQKQLETAKEEAAKPFEKEQELAEKSERLAELNSLLNMDEKGPSEALGEEDVADQAGSPVNCVGRVADEAIVADTPRKPSVLGKLKAVQEHMVVQQQKNQRVDRKLEPQL</sequence>
<dbReference type="SUPFAM" id="SSF52540">
    <property type="entry name" value="P-loop containing nucleoside triphosphate hydrolases"/>
    <property type="match status" value="2"/>
</dbReference>
<dbReference type="Gene3D" id="3.40.50.300">
    <property type="entry name" value="P-loop containing nucleotide triphosphate hydrolases"/>
    <property type="match status" value="2"/>
</dbReference>
<reference evidence="4" key="1">
    <citation type="journal article" date="2021" name="PeerJ">
        <title>Extensive microbial diversity within the chicken gut microbiome revealed by metagenomics and culture.</title>
        <authorList>
            <person name="Gilroy R."/>
            <person name="Ravi A."/>
            <person name="Getino M."/>
            <person name="Pursley I."/>
            <person name="Horton D.L."/>
            <person name="Alikhan N.F."/>
            <person name="Baker D."/>
            <person name="Gharbi K."/>
            <person name="Hall N."/>
            <person name="Watson M."/>
            <person name="Adriaenssens E.M."/>
            <person name="Foster-Nyarko E."/>
            <person name="Jarju S."/>
            <person name="Secka A."/>
            <person name="Antonio M."/>
            <person name="Oren A."/>
            <person name="Chaudhuri R.R."/>
            <person name="La Ragione R."/>
            <person name="Hildebrand F."/>
            <person name="Pallen M.J."/>
        </authorList>
    </citation>
    <scope>NUCLEOTIDE SEQUENCE</scope>
    <source>
        <strain evidence="4">ChiSjej3B21-8574</strain>
    </source>
</reference>
<dbReference type="InterPro" id="IPR027417">
    <property type="entry name" value="P-loop_NTPase"/>
</dbReference>
<feature type="compositionally biased region" description="Basic and acidic residues" evidence="2">
    <location>
        <begin position="252"/>
        <end position="271"/>
    </location>
</feature>
<protein>
    <submittedName>
        <fullName evidence="4">DEAD/DEAH box helicase family protein</fullName>
    </submittedName>
</protein>
<dbReference type="EMBL" id="DWWD01000011">
    <property type="protein sequence ID" value="HJC49352.1"/>
    <property type="molecule type" value="Genomic_DNA"/>
</dbReference>
<proteinExistence type="predicted"/>
<keyword evidence="4" id="KW-0547">Nucleotide-binding</keyword>
<feature type="compositionally biased region" description="Polar residues" evidence="2">
    <location>
        <begin position="293"/>
        <end position="303"/>
    </location>
</feature>
<keyword evidence="4" id="KW-0347">Helicase</keyword>
<feature type="compositionally biased region" description="Basic and acidic residues" evidence="2">
    <location>
        <begin position="938"/>
        <end position="948"/>
    </location>
</feature>
<dbReference type="GO" id="GO:0016787">
    <property type="term" value="F:hydrolase activity"/>
    <property type="evidence" value="ECO:0007669"/>
    <property type="project" value="InterPro"/>
</dbReference>
<dbReference type="InterPro" id="IPR052933">
    <property type="entry name" value="DNA_Protect_Modify"/>
</dbReference>
<dbReference type="InterPro" id="IPR001650">
    <property type="entry name" value="Helicase_C-like"/>
</dbReference>
<feature type="coiled-coil region" evidence="1">
    <location>
        <begin position="2596"/>
        <end position="2630"/>
    </location>
</feature>
<evidence type="ECO:0000313" key="5">
    <source>
        <dbReference type="Proteomes" id="UP000823904"/>
    </source>
</evidence>
<dbReference type="Pfam" id="PF04851">
    <property type="entry name" value="ResIII"/>
    <property type="match status" value="1"/>
</dbReference>
<comment type="caution">
    <text evidence="4">The sequence shown here is derived from an EMBL/GenBank/DDBJ whole genome shotgun (WGS) entry which is preliminary data.</text>
</comment>
<dbReference type="Gene3D" id="3.40.50.150">
    <property type="entry name" value="Vaccinia Virus protein VP39"/>
    <property type="match status" value="1"/>
</dbReference>
<dbReference type="SMART" id="SM00487">
    <property type="entry name" value="DEXDc"/>
    <property type="match status" value="1"/>
</dbReference>
<feature type="domain" description="Helicase C-terminal" evidence="3">
    <location>
        <begin position="2266"/>
        <end position="2428"/>
    </location>
</feature>
<feature type="region of interest" description="Disordered" evidence="2">
    <location>
        <begin position="252"/>
        <end position="402"/>
    </location>
</feature>
<keyword evidence="1" id="KW-0175">Coiled coil</keyword>
<dbReference type="PROSITE" id="PS51194">
    <property type="entry name" value="HELICASE_CTER"/>
    <property type="match status" value="1"/>
</dbReference>
<organism evidence="4 5">
    <name type="scientific">Candidatus Anaerostipes avistercoris</name>
    <dbReference type="NCBI Taxonomy" id="2838462"/>
    <lineage>
        <taxon>Bacteria</taxon>
        <taxon>Bacillati</taxon>
        <taxon>Bacillota</taxon>
        <taxon>Clostridia</taxon>
        <taxon>Lachnospirales</taxon>
        <taxon>Lachnospiraceae</taxon>
        <taxon>Anaerostipes</taxon>
    </lineage>
</organism>
<dbReference type="GO" id="GO:0005524">
    <property type="term" value="F:ATP binding"/>
    <property type="evidence" value="ECO:0007669"/>
    <property type="project" value="InterPro"/>
</dbReference>
<dbReference type="InterPro" id="IPR014001">
    <property type="entry name" value="Helicase_ATP-bd"/>
</dbReference>
<dbReference type="PANTHER" id="PTHR41313:SF1">
    <property type="entry name" value="DNA METHYLASE ADENINE-SPECIFIC DOMAIN-CONTAINING PROTEIN"/>
    <property type="match status" value="1"/>
</dbReference>
<dbReference type="PRINTS" id="PR00507">
    <property type="entry name" value="N12N6MTFRASE"/>
</dbReference>
<accession>A0A9D2PET8</accession>
<dbReference type="Proteomes" id="UP000823904">
    <property type="component" value="Unassembled WGS sequence"/>
</dbReference>
<evidence type="ECO:0000313" key="4">
    <source>
        <dbReference type="EMBL" id="HJC49352.1"/>
    </source>
</evidence>
<feature type="compositionally biased region" description="Basic and acidic residues" evidence="2">
    <location>
        <begin position="315"/>
        <end position="344"/>
    </location>
</feature>
<keyword evidence="4" id="KW-0067">ATP-binding</keyword>
<name>A0A9D2PET8_9FIRM</name>
<feature type="region of interest" description="Disordered" evidence="2">
    <location>
        <begin position="931"/>
        <end position="950"/>
    </location>
</feature>
<dbReference type="SUPFAM" id="SSF53335">
    <property type="entry name" value="S-adenosyl-L-methionine-dependent methyltransferases"/>
    <property type="match status" value="1"/>
</dbReference>
<evidence type="ECO:0000259" key="3">
    <source>
        <dbReference type="PROSITE" id="PS51194"/>
    </source>
</evidence>
<dbReference type="PANTHER" id="PTHR41313">
    <property type="entry name" value="ADENINE-SPECIFIC METHYLTRANSFERASE"/>
    <property type="match status" value="1"/>
</dbReference>
<keyword evidence="4" id="KW-0378">Hydrolase</keyword>
<dbReference type="InterPro" id="IPR029063">
    <property type="entry name" value="SAM-dependent_MTases_sf"/>
</dbReference>
<dbReference type="GO" id="GO:0003677">
    <property type="term" value="F:DNA binding"/>
    <property type="evidence" value="ECO:0007669"/>
    <property type="project" value="InterPro"/>
</dbReference>
<feature type="coiled-coil region" evidence="1">
    <location>
        <begin position="1981"/>
        <end position="2031"/>
    </location>
</feature>
<reference evidence="4" key="2">
    <citation type="submission" date="2021-04" db="EMBL/GenBank/DDBJ databases">
        <authorList>
            <person name="Gilroy R."/>
        </authorList>
    </citation>
    <scope>NUCLEOTIDE SEQUENCE</scope>
    <source>
        <strain evidence="4">ChiSjej3B21-8574</strain>
    </source>
</reference>